<dbReference type="GO" id="GO:0055085">
    <property type="term" value="P:transmembrane transport"/>
    <property type="evidence" value="ECO:0007669"/>
    <property type="project" value="UniProtKB-ARBA"/>
</dbReference>
<dbReference type="Pfam" id="PF13304">
    <property type="entry name" value="AAA_21"/>
    <property type="match status" value="1"/>
</dbReference>
<dbReference type="NCBIfam" id="NF007739">
    <property type="entry name" value="PRK10419.1"/>
    <property type="match status" value="3"/>
</dbReference>
<feature type="domain" description="ABC transporter" evidence="5">
    <location>
        <begin position="24"/>
        <end position="375"/>
    </location>
</feature>
<evidence type="ECO:0000256" key="3">
    <source>
        <dbReference type="ARBA" id="ARBA00022741"/>
    </source>
</evidence>
<feature type="domain" description="ABC transporter" evidence="5">
    <location>
        <begin position="417"/>
        <end position="662"/>
    </location>
</feature>
<evidence type="ECO:0000256" key="1">
    <source>
        <dbReference type="ARBA" id="ARBA00005417"/>
    </source>
</evidence>
<dbReference type="InterPro" id="IPR027417">
    <property type="entry name" value="P-loop_NTPase"/>
</dbReference>
<accession>A0ABD4ZGQ3</accession>
<dbReference type="SUPFAM" id="SSF52540">
    <property type="entry name" value="P-loop containing nucleoside triphosphate hydrolases"/>
    <property type="match status" value="2"/>
</dbReference>
<gene>
    <name evidence="6" type="ORF">QP355_05325</name>
</gene>
<name>A0ABD4ZGQ3_GARVA</name>
<dbReference type="Gene3D" id="3.40.50.300">
    <property type="entry name" value="P-loop containing nucleotide triphosphate hydrolases"/>
    <property type="match status" value="2"/>
</dbReference>
<protein>
    <submittedName>
        <fullName evidence="6">ABC transporter ATP-binding protein</fullName>
    </submittedName>
</protein>
<sequence length="675" mass="74001">MNTATRKNVDTIAMQREQGPLLEVKNLQVDFTTDSKKAVHAVRDASFNVYPGQWVAIVGESGSGKSTSAMAVLGLLPGTGHVTGGSIKLKGQEISNLKPKDYAALRGTAMGLVPQDPMSNLNPVWRIGTQVKEALLANGVDVSHEKRSALAEALAGDAVEVKSNEDEIFLGSKELSALLDEAKQALAQAGLSEQTNTEKFNEAMEYYKKEWVPGSETRWRVADDLIKYGVDDDKAWEIAKKYVVGASVEDRIAGLLDEAGLPDAATRARQFPHEFSGGMRQRALIAIGLACRPDLLIADEPTSALDVTVQKRILDHLHTLTDSLGTSVLFITHDLGLAAARAQHVVVMYKGRVVESGPSLDVLQHPQHPYTKRLVAAAPSLASQRIISVKEHGGNADNLLEHHVVGEQALEKSEHIITVDHLTREFKLPRKKELFKAVDDVSFSIKRGTTLAIVGESGSGKSTVANMVLRLLKPTSGTVTYEGKNIAELKGTDLLDFRRHVQPVFQNPYGSLDPMYSIYRSIEEPLRIHKIGSKKSRQNRVRELLDMVRMPASVMTRFPNELSGGQRQRIAIARAMALDPDVIVCDEAVSALDVLVQDQVLHLLNDLQAERGLSYLFITHDLAVVRQIADEVVVMQHGKLVEHATTDEVFDHPQKEYTRDLLDAIPGGNLELGLD</sequence>
<evidence type="ECO:0000256" key="4">
    <source>
        <dbReference type="ARBA" id="ARBA00022840"/>
    </source>
</evidence>
<dbReference type="FunFam" id="3.40.50.300:FF:000016">
    <property type="entry name" value="Oligopeptide ABC transporter ATP-binding component"/>
    <property type="match status" value="1"/>
</dbReference>
<dbReference type="InterPro" id="IPR003439">
    <property type="entry name" value="ABC_transporter-like_ATP-bd"/>
</dbReference>
<evidence type="ECO:0000259" key="5">
    <source>
        <dbReference type="PROSITE" id="PS50893"/>
    </source>
</evidence>
<dbReference type="GO" id="GO:0005524">
    <property type="term" value="F:ATP binding"/>
    <property type="evidence" value="ECO:0007669"/>
    <property type="project" value="UniProtKB-KW"/>
</dbReference>
<dbReference type="InterPro" id="IPR017871">
    <property type="entry name" value="ABC_transporter-like_CS"/>
</dbReference>
<keyword evidence="3" id="KW-0547">Nucleotide-binding</keyword>
<dbReference type="InterPro" id="IPR050319">
    <property type="entry name" value="ABC_transp_ATP-bind"/>
</dbReference>
<evidence type="ECO:0000313" key="6">
    <source>
        <dbReference type="EMBL" id="MDK6862060.1"/>
    </source>
</evidence>
<dbReference type="PANTHER" id="PTHR43776">
    <property type="entry name" value="TRANSPORT ATP-BINDING PROTEIN"/>
    <property type="match status" value="1"/>
</dbReference>
<dbReference type="CDD" id="cd03257">
    <property type="entry name" value="ABC_NikE_OppD_transporters"/>
    <property type="match status" value="2"/>
</dbReference>
<reference evidence="6 7" key="1">
    <citation type="submission" date="2023-05" db="EMBL/GenBank/DDBJ databases">
        <title>Cataloging the Phylogenetic Diversity of Human Bladder Bacteria.</title>
        <authorList>
            <person name="Du J."/>
        </authorList>
    </citation>
    <scope>NUCLEOTIDE SEQUENCE [LARGE SCALE GENOMIC DNA]</scope>
    <source>
        <strain evidence="6 7">UMB6972</strain>
    </source>
</reference>
<organism evidence="6 7">
    <name type="scientific">Gardnerella vaginalis</name>
    <dbReference type="NCBI Taxonomy" id="2702"/>
    <lineage>
        <taxon>Bacteria</taxon>
        <taxon>Bacillati</taxon>
        <taxon>Actinomycetota</taxon>
        <taxon>Actinomycetes</taxon>
        <taxon>Bifidobacteriales</taxon>
        <taxon>Bifidobacteriaceae</taxon>
        <taxon>Gardnerella</taxon>
    </lineage>
</organism>
<proteinExistence type="inferred from homology"/>
<keyword evidence="4 6" id="KW-0067">ATP-binding</keyword>
<keyword evidence="2" id="KW-0813">Transport</keyword>
<dbReference type="InterPro" id="IPR003593">
    <property type="entry name" value="AAA+_ATPase"/>
</dbReference>
<dbReference type="Pfam" id="PF00005">
    <property type="entry name" value="ABC_tran"/>
    <property type="match status" value="2"/>
</dbReference>
<dbReference type="Pfam" id="PF08352">
    <property type="entry name" value="oligo_HPY"/>
    <property type="match status" value="2"/>
</dbReference>
<dbReference type="PROSITE" id="PS00211">
    <property type="entry name" value="ABC_TRANSPORTER_1"/>
    <property type="match status" value="2"/>
</dbReference>
<dbReference type="PANTHER" id="PTHR43776:SF8">
    <property type="entry name" value="ABC TRANSPORTER, ATP-BINDING PROTEIN"/>
    <property type="match status" value="1"/>
</dbReference>
<dbReference type="SMART" id="SM00382">
    <property type="entry name" value="AAA"/>
    <property type="match status" value="2"/>
</dbReference>
<dbReference type="PROSITE" id="PS50893">
    <property type="entry name" value="ABC_TRANSPORTER_2"/>
    <property type="match status" value="2"/>
</dbReference>
<dbReference type="EMBL" id="JASOLZ010000006">
    <property type="protein sequence ID" value="MDK6862060.1"/>
    <property type="molecule type" value="Genomic_DNA"/>
</dbReference>
<dbReference type="InterPro" id="IPR003959">
    <property type="entry name" value="ATPase_AAA_core"/>
</dbReference>
<dbReference type="Proteomes" id="UP001238969">
    <property type="component" value="Unassembled WGS sequence"/>
</dbReference>
<dbReference type="NCBIfam" id="NF008453">
    <property type="entry name" value="PRK11308.1"/>
    <property type="match status" value="3"/>
</dbReference>
<comment type="similarity">
    <text evidence="1">Belongs to the ABC transporter superfamily.</text>
</comment>
<comment type="caution">
    <text evidence="6">The sequence shown here is derived from an EMBL/GenBank/DDBJ whole genome shotgun (WGS) entry which is preliminary data.</text>
</comment>
<dbReference type="AlphaFoldDB" id="A0ABD4ZGQ3"/>
<evidence type="ECO:0000256" key="2">
    <source>
        <dbReference type="ARBA" id="ARBA00022448"/>
    </source>
</evidence>
<dbReference type="InterPro" id="IPR013563">
    <property type="entry name" value="Oligopep_ABC_C"/>
</dbReference>
<dbReference type="RefSeq" id="WP_285064609.1">
    <property type="nucleotide sequence ID" value="NZ_JASOLZ010000006.1"/>
</dbReference>
<evidence type="ECO:0000313" key="7">
    <source>
        <dbReference type="Proteomes" id="UP001238969"/>
    </source>
</evidence>